<dbReference type="PROSITE" id="PS51257">
    <property type="entry name" value="PROKAR_LIPOPROTEIN"/>
    <property type="match status" value="1"/>
</dbReference>
<organism evidence="3 5">
    <name type="scientific">Bacteroides acidifaciens</name>
    <dbReference type="NCBI Taxonomy" id="85831"/>
    <lineage>
        <taxon>Bacteria</taxon>
        <taxon>Pseudomonadati</taxon>
        <taxon>Bacteroidota</taxon>
        <taxon>Bacteroidia</taxon>
        <taxon>Bacteroidales</taxon>
        <taxon>Bacteroidaceae</taxon>
        <taxon>Bacteroides</taxon>
    </lineage>
</organism>
<name>A0A4S2B268_9BACE</name>
<accession>A0A4S2B268</accession>
<evidence type="ECO:0000313" key="4">
    <source>
        <dbReference type="Proteomes" id="UP000298073"/>
    </source>
</evidence>
<reference evidence="3 5" key="2">
    <citation type="submission" date="2019-04" db="EMBL/GenBank/DDBJ databases">
        <title>Microbes associate with the intestines of laboratory mice.</title>
        <authorList>
            <person name="Navarre W."/>
            <person name="Wong E."/>
            <person name="Huang K."/>
            <person name="Tropini C."/>
            <person name="Ng K."/>
            <person name="Yu B."/>
        </authorList>
    </citation>
    <scope>NUCLEOTIDE SEQUENCE [LARGE SCALE GENOMIC DNA]</scope>
    <source>
        <strain evidence="3 5">NM70_E10</strain>
    </source>
</reference>
<reference evidence="1 6" key="3">
    <citation type="journal article" date="2020" name="Microbiome">
        <title>Single-cell genomics of uncultured bacteria reveals dietary fiber responders in the mouse gut microbiota.</title>
        <authorList>
            <person name="Chijiiwa R."/>
            <person name="Hosokawa M."/>
            <person name="Kogawa M."/>
            <person name="Nishikawa Y."/>
            <person name="Ide K."/>
            <person name="Sakanashi C."/>
            <person name="Takahashi K."/>
            <person name="Takeyama H."/>
        </authorList>
    </citation>
    <scope>NUCLEOTIDE SEQUENCE [LARGE SCALE GENOMIC DNA]</scope>
    <source>
        <strain evidence="1">IMSAGC_001</strain>
    </source>
</reference>
<dbReference type="Proteomes" id="UP000298073">
    <property type="component" value="Unassembled WGS sequence"/>
</dbReference>
<evidence type="ECO:0000313" key="3">
    <source>
        <dbReference type="EMBL" id="TGY08109.1"/>
    </source>
</evidence>
<protein>
    <submittedName>
        <fullName evidence="3">Uncharacterized protein</fullName>
    </submittedName>
</protein>
<evidence type="ECO:0000313" key="1">
    <source>
        <dbReference type="EMBL" id="GFH84814.1"/>
    </source>
</evidence>
<evidence type="ECO:0000313" key="5">
    <source>
        <dbReference type="Proteomes" id="UP000305751"/>
    </source>
</evidence>
<dbReference type="EMBL" id="BLLS01000002">
    <property type="protein sequence ID" value="GFH84814.1"/>
    <property type="molecule type" value="Genomic_DNA"/>
</dbReference>
<comment type="caution">
    <text evidence="3">The sequence shown here is derived from an EMBL/GenBank/DDBJ whole genome shotgun (WGS) entry which is preliminary data.</text>
</comment>
<proteinExistence type="predicted"/>
<sequence>MGKIKCPKCGSHNVSYTMLGCIERAGTYGVAIAGSLIVSSLTPSWMHTQTSSMIKKTIPSEYCCNRCHYKFYSKKEG</sequence>
<evidence type="ECO:0000313" key="6">
    <source>
        <dbReference type="Proteomes" id="UP000491181"/>
    </source>
</evidence>
<reference evidence="2 4" key="1">
    <citation type="submission" date="2019-03" db="EMBL/GenBank/DDBJ databases">
        <title>Diversity of the mouse oral microbiome.</title>
        <authorList>
            <person name="Joseph S."/>
            <person name="Aduse-Opoku J."/>
            <person name="Curtis M."/>
            <person name="Wade W."/>
            <person name="Hashim A."/>
        </authorList>
    </citation>
    <scope>NUCLEOTIDE SEQUENCE [LARGE SCALE GENOMIC DNA]</scope>
    <source>
        <strain evidence="2 4">P2318</strain>
    </source>
</reference>
<dbReference type="OrthoDB" id="9861865at2"/>
<dbReference type="AlphaFoldDB" id="A0A4S2B268"/>
<dbReference type="EMBL" id="SPPV01000011">
    <property type="protein sequence ID" value="TFU50543.1"/>
    <property type="molecule type" value="Genomic_DNA"/>
</dbReference>
<dbReference type="EMBL" id="SRZA01000003">
    <property type="protein sequence ID" value="TGY08109.1"/>
    <property type="molecule type" value="Genomic_DNA"/>
</dbReference>
<gene>
    <name evidence="2" type="ORF">E4T97_06920</name>
    <name evidence="3" type="ORF">E5356_01670</name>
    <name evidence="1" type="ORF">IMSAGC001_00209</name>
</gene>
<dbReference type="RefSeq" id="WP_135999514.1">
    <property type="nucleotide sequence ID" value="NZ_CABIXU010000005.1"/>
</dbReference>
<dbReference type="Proteomes" id="UP000305751">
    <property type="component" value="Unassembled WGS sequence"/>
</dbReference>
<evidence type="ECO:0000313" key="2">
    <source>
        <dbReference type="EMBL" id="TFU50543.1"/>
    </source>
</evidence>
<keyword evidence="5" id="KW-1185">Reference proteome</keyword>
<dbReference type="Proteomes" id="UP000491181">
    <property type="component" value="Unassembled WGS sequence"/>
</dbReference>